<dbReference type="SUPFAM" id="SSF46785">
    <property type="entry name" value="Winged helix' DNA-binding domain"/>
    <property type="match status" value="1"/>
</dbReference>
<reference evidence="5 6" key="1">
    <citation type="submission" date="2019-08" db="EMBL/GenBank/DDBJ databases">
        <title>In-depth cultivation of the pig gut microbiome towards novel bacterial diversity and tailored functional studies.</title>
        <authorList>
            <person name="Wylensek D."/>
            <person name="Hitch T.C.A."/>
            <person name="Clavel T."/>
        </authorList>
    </citation>
    <scope>NUCLEOTIDE SEQUENCE [LARGE SCALE GENOMIC DNA]</scope>
    <source>
        <strain evidence="5 6">BBE-744-WT-12</strain>
    </source>
</reference>
<keyword evidence="1" id="KW-0805">Transcription regulation</keyword>
<dbReference type="PANTHER" id="PTHR30146">
    <property type="entry name" value="LACI-RELATED TRANSCRIPTIONAL REPRESSOR"/>
    <property type="match status" value="1"/>
</dbReference>
<evidence type="ECO:0000256" key="2">
    <source>
        <dbReference type="ARBA" id="ARBA00023125"/>
    </source>
</evidence>
<dbReference type="Gene3D" id="1.10.10.10">
    <property type="entry name" value="Winged helix-like DNA-binding domain superfamily/Winged helix DNA-binding domain"/>
    <property type="match status" value="1"/>
</dbReference>
<evidence type="ECO:0000259" key="4">
    <source>
        <dbReference type="PROSITE" id="PS50949"/>
    </source>
</evidence>
<protein>
    <submittedName>
        <fullName evidence="5">GntR family transcriptional regulator</fullName>
    </submittedName>
</protein>
<evidence type="ECO:0000256" key="1">
    <source>
        <dbReference type="ARBA" id="ARBA00023015"/>
    </source>
</evidence>
<proteinExistence type="predicted"/>
<dbReference type="InterPro" id="IPR028082">
    <property type="entry name" value="Peripla_BP_I"/>
</dbReference>
<keyword evidence="2" id="KW-0238">DNA-binding</keyword>
<gene>
    <name evidence="5" type="ORF">FYJ85_07940</name>
</gene>
<comment type="caution">
    <text evidence="5">The sequence shown here is derived from an EMBL/GenBank/DDBJ whole genome shotgun (WGS) entry which is preliminary data.</text>
</comment>
<dbReference type="EMBL" id="VUNS01000006">
    <property type="protein sequence ID" value="MST96976.1"/>
    <property type="molecule type" value="Genomic_DNA"/>
</dbReference>
<dbReference type="InterPro" id="IPR036388">
    <property type="entry name" value="WH-like_DNA-bd_sf"/>
</dbReference>
<feature type="domain" description="HTH gntR-type" evidence="4">
    <location>
        <begin position="9"/>
        <end position="77"/>
    </location>
</feature>
<evidence type="ECO:0000256" key="3">
    <source>
        <dbReference type="ARBA" id="ARBA00023163"/>
    </source>
</evidence>
<dbReference type="PROSITE" id="PS50949">
    <property type="entry name" value="HTH_GNTR"/>
    <property type="match status" value="1"/>
</dbReference>
<organism evidence="5 6">
    <name type="scientific">Victivallis lenta</name>
    <dbReference type="NCBI Taxonomy" id="2606640"/>
    <lineage>
        <taxon>Bacteria</taxon>
        <taxon>Pseudomonadati</taxon>
        <taxon>Lentisphaerota</taxon>
        <taxon>Lentisphaeria</taxon>
        <taxon>Victivallales</taxon>
        <taxon>Victivallaceae</taxon>
        <taxon>Victivallis</taxon>
    </lineage>
</organism>
<dbReference type="Pfam" id="PF00392">
    <property type="entry name" value="GntR"/>
    <property type="match status" value="1"/>
</dbReference>
<keyword evidence="6" id="KW-1185">Reference proteome</keyword>
<dbReference type="Gene3D" id="3.40.50.2300">
    <property type="match status" value="2"/>
</dbReference>
<sequence>MIQPTMKNPLKHRQVFDYLCEAIEAGIFVPGRRLPSERMLAEELEVNVATVRRAFRDLIAGGVVEKRVGDGTYICVRPKGPRENIINFILSNYEGDVQRELVKLAVEEGKRLGVGCRISYAGSADLVMQIRTFLRFRQPTVILGDSSIGEEAIREIGRAPGLFVVIANRLDHLGIPSVIGNDYAGINILVHRLRELGHRSIALLHNNSGHPIENTQIAVWKSCCPEAARPELEFRANVPSGEHPAEYAYEKVLRSLPGSGATALIALNDELAVGALSAAAELGRPVPASLSVVSIGDSVLGRFATPPLTELNPNLPEHLRQAFSLLRRNQELSYKLELLRIVEPELVERRSTAPCVAAERMERITDTPLQS</sequence>
<dbReference type="GO" id="GO:0003700">
    <property type="term" value="F:DNA-binding transcription factor activity"/>
    <property type="evidence" value="ECO:0007669"/>
    <property type="project" value="InterPro"/>
</dbReference>
<dbReference type="Pfam" id="PF13377">
    <property type="entry name" value="Peripla_BP_3"/>
    <property type="match status" value="1"/>
</dbReference>
<dbReference type="AlphaFoldDB" id="A0A844G0V8"/>
<dbReference type="InterPro" id="IPR000524">
    <property type="entry name" value="Tscrpt_reg_HTH_GntR"/>
</dbReference>
<dbReference type="InterPro" id="IPR036390">
    <property type="entry name" value="WH_DNA-bd_sf"/>
</dbReference>
<keyword evidence="3" id="KW-0804">Transcription</keyword>
<dbReference type="InterPro" id="IPR046335">
    <property type="entry name" value="LacI/GalR-like_sensor"/>
</dbReference>
<accession>A0A844G0V8</accession>
<dbReference type="RefSeq" id="WP_154417772.1">
    <property type="nucleotide sequence ID" value="NZ_CALXOB010000008.1"/>
</dbReference>
<name>A0A844G0V8_9BACT</name>
<dbReference type="CDD" id="cd07377">
    <property type="entry name" value="WHTH_GntR"/>
    <property type="match status" value="1"/>
</dbReference>
<dbReference type="SUPFAM" id="SSF53822">
    <property type="entry name" value="Periplasmic binding protein-like I"/>
    <property type="match status" value="1"/>
</dbReference>
<dbReference type="Proteomes" id="UP000435649">
    <property type="component" value="Unassembled WGS sequence"/>
</dbReference>
<dbReference type="SMART" id="SM00345">
    <property type="entry name" value="HTH_GNTR"/>
    <property type="match status" value="1"/>
</dbReference>
<evidence type="ECO:0000313" key="6">
    <source>
        <dbReference type="Proteomes" id="UP000435649"/>
    </source>
</evidence>
<evidence type="ECO:0000313" key="5">
    <source>
        <dbReference type="EMBL" id="MST96976.1"/>
    </source>
</evidence>
<dbReference type="PANTHER" id="PTHR30146:SF153">
    <property type="entry name" value="LACTOSE OPERON REPRESSOR"/>
    <property type="match status" value="1"/>
</dbReference>
<dbReference type="GO" id="GO:0000976">
    <property type="term" value="F:transcription cis-regulatory region binding"/>
    <property type="evidence" value="ECO:0007669"/>
    <property type="project" value="TreeGrafter"/>
</dbReference>